<keyword evidence="3" id="KW-1185">Reference proteome</keyword>
<dbReference type="PROSITE" id="PS50994">
    <property type="entry name" value="INTEGRASE"/>
    <property type="match status" value="1"/>
</dbReference>
<dbReference type="InterPro" id="IPR012337">
    <property type="entry name" value="RNaseH-like_sf"/>
</dbReference>
<dbReference type="PANTHER" id="PTHR35004">
    <property type="entry name" value="TRANSPOSASE RV3428C-RELATED"/>
    <property type="match status" value="1"/>
</dbReference>
<evidence type="ECO:0000313" key="2">
    <source>
        <dbReference type="EMBL" id="GAA1774251.1"/>
    </source>
</evidence>
<comment type="caution">
    <text evidence="2">The sequence shown here is derived from an EMBL/GenBank/DDBJ whole genome shotgun (WGS) entry which is preliminary data.</text>
</comment>
<sequence length="416" mass="45711">MEDWAEIRRLYLAERMSIKAIAKKLHLARNTVRNAVRSVQPPRYVRAGSGSIVDEVEPRIRALLKEFPDMPATVIAERIGWGRSMTVLKERVRLLRPVYAPTDPSSRTTYEAGEVGQCDLWFPPAPIPLGHGQVGSGKTTPPVLVLTAGYSRFLAATMIPTRNAEDLVLGQWAVLRQLGGVPRLLVWDGEGGVGRYGGPNPKLTPQFTALRGMLGTRFYICKPNDPETKGLTERNNGFLETSFLPGRRFTGPADFNAQLAGFLARANARARRALQGACANDRIGADRAAMGPLPPIDIATIGWRHSVVLPRDYYVRLDTCDYSAHPSAVGQRVEVIADLDVVRIRRGAALVGEHERCWARQQTITDPEHRTAADALRQAFQDRGPGGRGAMVTEVAERDLSAYDRAFGLDDEGQAA</sequence>
<dbReference type="InterPro" id="IPR001584">
    <property type="entry name" value="Integrase_cat-core"/>
</dbReference>
<dbReference type="InterPro" id="IPR054353">
    <property type="entry name" value="IstA-like_C"/>
</dbReference>
<feature type="domain" description="Integrase catalytic" evidence="1">
    <location>
        <begin position="100"/>
        <end position="287"/>
    </location>
</feature>
<evidence type="ECO:0000313" key="3">
    <source>
        <dbReference type="Proteomes" id="UP001500655"/>
    </source>
</evidence>
<proteinExistence type="predicted"/>
<evidence type="ECO:0000259" key="1">
    <source>
        <dbReference type="PROSITE" id="PS50994"/>
    </source>
</evidence>
<dbReference type="Proteomes" id="UP001500655">
    <property type="component" value="Unassembled WGS sequence"/>
</dbReference>
<gene>
    <name evidence="2" type="primary">istA</name>
    <name evidence="2" type="ORF">GCM10009681_52240</name>
</gene>
<dbReference type="Pfam" id="PF22483">
    <property type="entry name" value="Mu-transpos_C_2"/>
    <property type="match status" value="1"/>
</dbReference>
<dbReference type="PANTHER" id="PTHR35004:SF8">
    <property type="entry name" value="TRANSPOSASE RV3428C-RELATED"/>
    <property type="match status" value="1"/>
</dbReference>
<dbReference type="EMBL" id="BAAALS010000038">
    <property type="protein sequence ID" value="GAA1774251.1"/>
    <property type="molecule type" value="Genomic_DNA"/>
</dbReference>
<accession>A0ABP4XC47</accession>
<protein>
    <submittedName>
        <fullName evidence="2">IS21-like element ISMbo1 family transposase</fullName>
    </submittedName>
</protein>
<reference evidence="3" key="1">
    <citation type="journal article" date="2019" name="Int. J. Syst. Evol. Microbiol.">
        <title>The Global Catalogue of Microorganisms (GCM) 10K type strain sequencing project: providing services to taxonomists for standard genome sequencing and annotation.</title>
        <authorList>
            <consortium name="The Broad Institute Genomics Platform"/>
            <consortium name="The Broad Institute Genome Sequencing Center for Infectious Disease"/>
            <person name="Wu L."/>
            <person name="Ma J."/>
        </authorList>
    </citation>
    <scope>NUCLEOTIDE SEQUENCE [LARGE SCALE GENOMIC DNA]</scope>
    <source>
        <strain evidence="3">JCM 13249</strain>
    </source>
</reference>
<organism evidence="2 3">
    <name type="scientific">Luedemannella helvata</name>
    <dbReference type="NCBI Taxonomy" id="349315"/>
    <lineage>
        <taxon>Bacteria</taxon>
        <taxon>Bacillati</taxon>
        <taxon>Actinomycetota</taxon>
        <taxon>Actinomycetes</taxon>
        <taxon>Micromonosporales</taxon>
        <taxon>Micromonosporaceae</taxon>
        <taxon>Luedemannella</taxon>
    </lineage>
</organism>
<dbReference type="NCBIfam" id="NF033546">
    <property type="entry name" value="transpos_IS21"/>
    <property type="match status" value="1"/>
</dbReference>
<name>A0ABP4XC47_9ACTN</name>
<dbReference type="SUPFAM" id="SSF53098">
    <property type="entry name" value="Ribonuclease H-like"/>
    <property type="match status" value="1"/>
</dbReference>